<evidence type="ECO:0000313" key="1">
    <source>
        <dbReference type="EMBL" id="WXB19797.1"/>
    </source>
</evidence>
<organism evidence="1 2">
    <name type="scientific">Pendulispora albinea</name>
    <dbReference type="NCBI Taxonomy" id="2741071"/>
    <lineage>
        <taxon>Bacteria</taxon>
        <taxon>Pseudomonadati</taxon>
        <taxon>Myxococcota</taxon>
        <taxon>Myxococcia</taxon>
        <taxon>Myxococcales</taxon>
        <taxon>Sorangiineae</taxon>
        <taxon>Pendulisporaceae</taxon>
        <taxon>Pendulispora</taxon>
    </lineage>
</organism>
<proteinExistence type="predicted"/>
<accession>A0ABZ2MBA3</accession>
<name>A0ABZ2MBA3_9BACT</name>
<protein>
    <submittedName>
        <fullName evidence="1">Uncharacterized protein</fullName>
    </submittedName>
</protein>
<gene>
    <name evidence="1" type="ORF">LZC94_21555</name>
</gene>
<evidence type="ECO:0000313" key="2">
    <source>
        <dbReference type="Proteomes" id="UP001370348"/>
    </source>
</evidence>
<sequence>MITLSLADTETVIQAAFNRWLDHDPSSFTIRVGGHEVRVNIELRDQRFDCGTPGYNMRNADVPALRQWVPLHIKNAGAVGGLAPCKNVGDAGQVNAVLRVSVMFNFHVNLVNPCDASADC</sequence>
<dbReference type="EMBL" id="CP089984">
    <property type="protein sequence ID" value="WXB19797.1"/>
    <property type="molecule type" value="Genomic_DNA"/>
</dbReference>
<reference evidence="1 2" key="1">
    <citation type="submission" date="2021-12" db="EMBL/GenBank/DDBJ databases">
        <title>Discovery of the Pendulisporaceae a myxobacterial family with distinct sporulation behavior and unique specialized metabolism.</title>
        <authorList>
            <person name="Garcia R."/>
            <person name="Popoff A."/>
            <person name="Bader C.D."/>
            <person name="Loehr J."/>
            <person name="Walesch S."/>
            <person name="Walt C."/>
            <person name="Boldt J."/>
            <person name="Bunk B."/>
            <person name="Haeckl F.J.F.P.J."/>
            <person name="Gunesch A.P."/>
            <person name="Birkelbach J."/>
            <person name="Nuebel U."/>
            <person name="Pietschmann T."/>
            <person name="Bach T."/>
            <person name="Mueller R."/>
        </authorList>
    </citation>
    <scope>NUCLEOTIDE SEQUENCE [LARGE SCALE GENOMIC DNA]</scope>
    <source>
        <strain evidence="1 2">MSr11954</strain>
    </source>
</reference>
<dbReference type="Proteomes" id="UP001370348">
    <property type="component" value="Chromosome"/>
</dbReference>
<dbReference type="RefSeq" id="WP_394829394.1">
    <property type="nucleotide sequence ID" value="NZ_CP089984.1"/>
</dbReference>
<keyword evidence="2" id="KW-1185">Reference proteome</keyword>